<feature type="compositionally biased region" description="Polar residues" evidence="4">
    <location>
        <begin position="1020"/>
        <end position="1032"/>
    </location>
</feature>
<gene>
    <name evidence="6" type="primary">LOC113582131</name>
</gene>
<evidence type="ECO:0000313" key="6">
    <source>
        <dbReference type="Ensembl" id="ENSEEEP00000007737.2"/>
    </source>
</evidence>
<feature type="region of interest" description="Disordered" evidence="4">
    <location>
        <begin position="607"/>
        <end position="630"/>
    </location>
</feature>
<name>A0A4W4E7P6_ELEEL</name>
<reference evidence="7" key="1">
    <citation type="journal article" date="2014" name="Science">
        <title>Nonhuman genetics. Genomic basis for the convergent evolution of electric organs.</title>
        <authorList>
            <person name="Gallant J.R."/>
            <person name="Traeger L.L."/>
            <person name="Volkening J.D."/>
            <person name="Moffett H."/>
            <person name="Chen P.H."/>
            <person name="Novina C.D."/>
            <person name="Phillips G.N.Jr."/>
            <person name="Anand R."/>
            <person name="Wells G.B."/>
            <person name="Pinch M."/>
            <person name="Guth R."/>
            <person name="Unguez G.A."/>
            <person name="Albert J.S."/>
            <person name="Zakon H.H."/>
            <person name="Samanta M.P."/>
            <person name="Sussman M.R."/>
        </authorList>
    </citation>
    <scope>NUCLEOTIDE SEQUENCE [LARGE SCALE GENOMIC DNA]</scope>
</reference>
<feature type="compositionally biased region" description="Polar residues" evidence="4">
    <location>
        <begin position="699"/>
        <end position="708"/>
    </location>
</feature>
<evidence type="ECO:0000313" key="7">
    <source>
        <dbReference type="Proteomes" id="UP000314983"/>
    </source>
</evidence>
<dbReference type="FunFam" id="1.10.418.10:FF:000009">
    <property type="entry name" value="smoothelin isoform X2"/>
    <property type="match status" value="1"/>
</dbReference>
<feature type="region of interest" description="Disordered" evidence="4">
    <location>
        <begin position="906"/>
        <end position="937"/>
    </location>
</feature>
<evidence type="ECO:0000256" key="2">
    <source>
        <dbReference type="ARBA" id="ARBA00023054"/>
    </source>
</evidence>
<dbReference type="PROSITE" id="PS50021">
    <property type="entry name" value="CH"/>
    <property type="match status" value="1"/>
</dbReference>
<dbReference type="Proteomes" id="UP000314983">
    <property type="component" value="Chromosome 6"/>
</dbReference>
<dbReference type="SMART" id="SM00033">
    <property type="entry name" value="CH"/>
    <property type="match status" value="1"/>
</dbReference>
<reference evidence="6" key="5">
    <citation type="submission" date="2025-09" db="UniProtKB">
        <authorList>
            <consortium name="Ensembl"/>
        </authorList>
    </citation>
    <scope>IDENTIFICATION</scope>
</reference>
<protein>
    <recommendedName>
        <fullName evidence="5">Calponin-homology (CH) domain-containing protein</fullName>
    </recommendedName>
</protein>
<reference evidence="7" key="2">
    <citation type="journal article" date="2017" name="Sci. Adv.">
        <title>A tail of two voltages: Proteomic comparison of the three electric organs of the electric eel.</title>
        <authorList>
            <person name="Traeger L.L."/>
            <person name="Sabat G."/>
            <person name="Barrett-Wilt G.A."/>
            <person name="Wells G.B."/>
            <person name="Sussman M.R."/>
        </authorList>
    </citation>
    <scope>NUCLEOTIDE SEQUENCE [LARGE SCALE GENOMIC DNA]</scope>
</reference>
<evidence type="ECO:0000256" key="3">
    <source>
        <dbReference type="ARBA" id="ARBA00061655"/>
    </source>
</evidence>
<feature type="region of interest" description="Disordered" evidence="4">
    <location>
        <begin position="141"/>
        <end position="161"/>
    </location>
</feature>
<comment type="similarity">
    <text evidence="3">Belongs to the smoothelin family.</text>
</comment>
<feature type="compositionally biased region" description="Polar residues" evidence="4">
    <location>
        <begin position="521"/>
        <end position="544"/>
    </location>
</feature>
<feature type="region of interest" description="Disordered" evidence="4">
    <location>
        <begin position="1020"/>
        <end position="1039"/>
    </location>
</feature>
<evidence type="ECO:0000259" key="5">
    <source>
        <dbReference type="PROSITE" id="PS50021"/>
    </source>
</evidence>
<dbReference type="InterPro" id="IPR050540">
    <property type="entry name" value="F-actin_Monoox_Mical"/>
</dbReference>
<reference evidence="6" key="3">
    <citation type="submission" date="2020-05" db="EMBL/GenBank/DDBJ databases">
        <title>Electrophorus electricus (electric eel) genome, fEleEle1, primary haplotype.</title>
        <authorList>
            <person name="Myers G."/>
            <person name="Meyer A."/>
            <person name="Fedrigo O."/>
            <person name="Formenti G."/>
            <person name="Rhie A."/>
            <person name="Tracey A."/>
            <person name="Sims Y."/>
            <person name="Jarvis E.D."/>
        </authorList>
    </citation>
    <scope>NUCLEOTIDE SEQUENCE [LARGE SCALE GENOMIC DNA]</scope>
</reference>
<dbReference type="Gene3D" id="1.10.418.10">
    <property type="entry name" value="Calponin-like domain"/>
    <property type="match status" value="1"/>
</dbReference>
<feature type="region of interest" description="Disordered" evidence="4">
    <location>
        <begin position="699"/>
        <end position="722"/>
    </location>
</feature>
<evidence type="ECO:0000256" key="4">
    <source>
        <dbReference type="SAM" id="MobiDB-lite"/>
    </source>
</evidence>
<proteinExistence type="inferred from homology"/>
<sequence length="1250" mass="135601">MSREGEEEAGDEGEEEDPLNSAGLENECEKVSECSGYSGYSSVSQEVMSSVANQHVPTGQRRCLITAMSRARDLAISKRSTPQKGIGDIYSQSATTNFNEVQSSMMQQSPLFEQSPADISMGNPDTDPLLKTETEEMALSSNNESMPAVAPPQTTEDVKGRPLNCIPLKTCRTQTNLSSGLNKTIALPVQCTHATGEYSSEQEGRSKISSHQTPNATMATSLQPISDLTVLKNSRHLRTTNKLNYMTNTMQQLQLWQSVIRDESSFRNENTLESQKEKSLTSCLETGLVPTATPQLPVNTETILMSPKLLQSTNQSAAQFITIKEPRPFSKSTSDVATSANNNLTSLSMTTPIDPTTKLSESSFRTECLLPSHVVRSMANIQFDSDVMTTPQQHARTMTIPVSPKSLRSTNQSPTPFTPAVTASPFKASPVARRRPTTFSLSAPEYTTSLTSQHVTPFSLALQSSDHFTKDFSKAPRSTAQHAEPVGSMTVPMSPKPLRSTNQSHAPLKSTYMPTPDIKSNHTTGHSYQLVNNPGSENLTSSANGPFEAQESVAESQLPVSPASRLASDLNIHMDLNTQTTPTSFNSAQAPSTNLNPMPSRTSNLNPVQTGTTDCKPVESPTPAKKAQFGQLATPSLTSVITNSDHSSHPDKISSLSNVYQESGAMAIPQSPVSSMTRISPHVPRRRIKGASLNHVQAHAQSNKTSPFDHSPATVPHSSSEQQGVKSAMDSYPAISRTLSQPQLSVGLINERAGSPSGSEYSAYSSVYSSVSQEVRSSVNSQHATFTKPAVSSIASMSPRTQRRPVNHEPELSSASSQLDISPGSQEVRSLGMSRVFSQPQLSISSLTRRSESLSESEYSGYSSVYSSASQKVRSVVDGQCNHASVTTATAQPPVNSMIRMSPEPFRRSANPSCALSNPSPPLKSKAFGPSVPRTNSCPPIAKPSTTSGNSVMPQEMTSSFSGKYTSMSGQALCNKNITQDNQIPKSPKSISRPTNLTQTHINSAPHFNLLLFSQSASGTTAPKITTDSPSRPVSAVKPWTSSQKIDTVLCNPEDKSSAMFSKPTPFSDSKPVRENLIKKSDSVAVGRSLVRSQTLPRNVGFESKQALFEQMNSEHASTKTAESKPKLRRSQSFGVSSASSIKQLLLEWCCSKTIGYQHIDIHNFSSSWTDGMAFCALVHSFFPTEFDYNELNPAHHKHNLDLAFTTAEEKADCIRLIEVDDMMAMGKNPDPMCVFTYVQSLYNHLRRFE</sequence>
<dbReference type="Pfam" id="PF00307">
    <property type="entry name" value="CH"/>
    <property type="match status" value="1"/>
</dbReference>
<dbReference type="PANTHER" id="PTHR23167:SF37">
    <property type="entry name" value="SMOOTHELIN-LIKE PROTEIN 2"/>
    <property type="match status" value="1"/>
</dbReference>
<dbReference type="Ensembl" id="ENSEEET00000007843.2">
    <property type="protein sequence ID" value="ENSEEEP00000007737.2"/>
    <property type="gene ID" value="ENSEEEG00000004049.2"/>
</dbReference>
<organism evidence="6 7">
    <name type="scientific">Electrophorus electricus</name>
    <name type="common">Electric eel</name>
    <name type="synonym">Gymnotus electricus</name>
    <dbReference type="NCBI Taxonomy" id="8005"/>
    <lineage>
        <taxon>Eukaryota</taxon>
        <taxon>Metazoa</taxon>
        <taxon>Chordata</taxon>
        <taxon>Craniata</taxon>
        <taxon>Vertebrata</taxon>
        <taxon>Euteleostomi</taxon>
        <taxon>Actinopterygii</taxon>
        <taxon>Neopterygii</taxon>
        <taxon>Teleostei</taxon>
        <taxon>Ostariophysi</taxon>
        <taxon>Gymnotiformes</taxon>
        <taxon>Gymnotoidei</taxon>
        <taxon>Gymnotidae</taxon>
        <taxon>Electrophorus</taxon>
    </lineage>
</organism>
<feature type="compositionally biased region" description="Acidic residues" evidence="4">
    <location>
        <begin position="1"/>
        <end position="18"/>
    </location>
</feature>
<evidence type="ECO:0000256" key="1">
    <source>
        <dbReference type="ARBA" id="ARBA00022553"/>
    </source>
</evidence>
<dbReference type="AlphaFoldDB" id="A0A4W4E7P6"/>
<keyword evidence="7" id="KW-1185">Reference proteome</keyword>
<keyword evidence="2" id="KW-0175">Coiled coil</keyword>
<feature type="domain" description="Calponin-homology (CH)" evidence="5">
    <location>
        <begin position="1140"/>
        <end position="1247"/>
    </location>
</feature>
<dbReference type="InterPro" id="IPR001715">
    <property type="entry name" value="CH_dom"/>
</dbReference>
<feature type="region of interest" description="Disordered" evidence="4">
    <location>
        <begin position="582"/>
        <end position="601"/>
    </location>
</feature>
<feature type="region of interest" description="Disordered" evidence="4">
    <location>
        <begin position="790"/>
        <end position="826"/>
    </location>
</feature>
<dbReference type="InterPro" id="IPR036872">
    <property type="entry name" value="CH_dom_sf"/>
</dbReference>
<keyword evidence="1" id="KW-0597">Phosphoprotein</keyword>
<feature type="compositionally biased region" description="Polar residues" evidence="4">
    <location>
        <begin position="813"/>
        <end position="826"/>
    </location>
</feature>
<reference evidence="6" key="4">
    <citation type="submission" date="2025-08" db="UniProtKB">
        <authorList>
            <consortium name="Ensembl"/>
        </authorList>
    </citation>
    <scope>IDENTIFICATION</scope>
</reference>
<dbReference type="SUPFAM" id="SSF47576">
    <property type="entry name" value="Calponin-homology domain, CH-domain"/>
    <property type="match status" value="1"/>
</dbReference>
<feature type="region of interest" description="Disordered" evidence="4">
    <location>
        <begin position="476"/>
        <end position="544"/>
    </location>
</feature>
<dbReference type="GeneTree" id="ENSGT00940000154495"/>
<accession>A0A4W4E7P6</accession>
<feature type="region of interest" description="Disordered" evidence="4">
    <location>
        <begin position="1"/>
        <end position="28"/>
    </location>
</feature>
<dbReference type="PANTHER" id="PTHR23167">
    <property type="entry name" value="CALPONIN HOMOLOGY DOMAIN-CONTAINING PROTEIN DDB_G0272472-RELATED"/>
    <property type="match status" value="1"/>
</dbReference>